<evidence type="ECO:0000313" key="3">
    <source>
        <dbReference type="Proteomes" id="UP001187192"/>
    </source>
</evidence>
<organism evidence="2 3">
    <name type="scientific">Ficus carica</name>
    <name type="common">Common fig</name>
    <dbReference type="NCBI Taxonomy" id="3494"/>
    <lineage>
        <taxon>Eukaryota</taxon>
        <taxon>Viridiplantae</taxon>
        <taxon>Streptophyta</taxon>
        <taxon>Embryophyta</taxon>
        <taxon>Tracheophyta</taxon>
        <taxon>Spermatophyta</taxon>
        <taxon>Magnoliopsida</taxon>
        <taxon>eudicotyledons</taxon>
        <taxon>Gunneridae</taxon>
        <taxon>Pentapetalae</taxon>
        <taxon>rosids</taxon>
        <taxon>fabids</taxon>
        <taxon>Rosales</taxon>
        <taxon>Moraceae</taxon>
        <taxon>Ficeae</taxon>
        <taxon>Ficus</taxon>
    </lineage>
</organism>
<reference evidence="2" key="1">
    <citation type="submission" date="2023-07" db="EMBL/GenBank/DDBJ databases">
        <title>draft genome sequence of fig (Ficus carica).</title>
        <authorList>
            <person name="Takahashi T."/>
            <person name="Nishimura K."/>
        </authorList>
    </citation>
    <scope>NUCLEOTIDE SEQUENCE</scope>
</reference>
<dbReference type="Proteomes" id="UP001187192">
    <property type="component" value="Unassembled WGS sequence"/>
</dbReference>
<evidence type="ECO:0000256" key="1">
    <source>
        <dbReference type="SAM" id="MobiDB-lite"/>
    </source>
</evidence>
<keyword evidence="3" id="KW-1185">Reference proteome</keyword>
<sequence>MEAPLFTSYKWMKPIVYWKTLLIMTIGVESFNEQPRETRLRIEKLENHHEEPPPREETWKLIDDDSSKEEETQDLYPMWLAPSPPSLAPFLQAHQAPTPEPSRVERTSLLHPYLAKLEGVQNQDPFDVL</sequence>
<proteinExistence type="predicted"/>
<dbReference type="EMBL" id="BTGU01000025">
    <property type="protein sequence ID" value="GMN47323.1"/>
    <property type="molecule type" value="Genomic_DNA"/>
</dbReference>
<feature type="compositionally biased region" description="Basic and acidic residues" evidence="1">
    <location>
        <begin position="43"/>
        <end position="65"/>
    </location>
</feature>
<comment type="caution">
    <text evidence="2">The sequence shown here is derived from an EMBL/GenBank/DDBJ whole genome shotgun (WGS) entry which is preliminary data.</text>
</comment>
<dbReference type="AlphaFoldDB" id="A0AA88AJP1"/>
<name>A0AA88AJP1_FICCA</name>
<feature type="region of interest" description="Disordered" evidence="1">
    <location>
        <begin position="43"/>
        <end position="73"/>
    </location>
</feature>
<evidence type="ECO:0000313" key="2">
    <source>
        <dbReference type="EMBL" id="GMN47323.1"/>
    </source>
</evidence>
<accession>A0AA88AJP1</accession>
<protein>
    <submittedName>
        <fullName evidence="2">Uncharacterized protein</fullName>
    </submittedName>
</protein>
<gene>
    <name evidence="2" type="ORF">TIFTF001_016504</name>
</gene>